<feature type="compositionally biased region" description="Polar residues" evidence="13">
    <location>
        <begin position="1"/>
        <end position="33"/>
    </location>
</feature>
<keyword evidence="2 11" id="KW-0158">Chromosome</keyword>
<keyword evidence="18" id="KW-1185">Reference proteome</keyword>
<dbReference type="GO" id="GO:0005813">
    <property type="term" value="C:centrosome"/>
    <property type="evidence" value="ECO:0007669"/>
    <property type="project" value="Ensembl"/>
</dbReference>
<evidence type="ECO:0000256" key="6">
    <source>
        <dbReference type="ARBA" id="ARBA00023054"/>
    </source>
</evidence>
<organism evidence="17 18">
    <name type="scientific">Monodelphis domestica</name>
    <name type="common">Gray short-tailed opossum</name>
    <dbReference type="NCBI Taxonomy" id="13616"/>
    <lineage>
        <taxon>Eukaryota</taxon>
        <taxon>Metazoa</taxon>
        <taxon>Chordata</taxon>
        <taxon>Craniata</taxon>
        <taxon>Vertebrata</taxon>
        <taxon>Euteleostomi</taxon>
        <taxon>Mammalia</taxon>
        <taxon>Metatheria</taxon>
        <taxon>Didelphimorphia</taxon>
        <taxon>Didelphidae</taxon>
        <taxon>Monodelphis</taxon>
    </lineage>
</organism>
<evidence type="ECO:0000256" key="11">
    <source>
        <dbReference type="RuleBase" id="RU368072"/>
    </source>
</evidence>
<dbReference type="Pfam" id="PF18077">
    <property type="entry name" value="DUF5595"/>
    <property type="match status" value="1"/>
</dbReference>
<dbReference type="HOGENOM" id="CLU_012583_2_0_1"/>
<dbReference type="GO" id="GO:0007052">
    <property type="term" value="P:mitotic spindle organization"/>
    <property type="evidence" value="ECO:0007669"/>
    <property type="project" value="Ensembl"/>
</dbReference>
<feature type="coiled-coil region" evidence="12">
    <location>
        <begin position="489"/>
        <end position="541"/>
    </location>
</feature>
<keyword evidence="4 11" id="KW-0498">Mitosis</keyword>
<name>F7GDI3_MONDO</name>
<dbReference type="Proteomes" id="UP000002280">
    <property type="component" value="Chromosome 3"/>
</dbReference>
<dbReference type="Bgee" id="ENSMODG00000021471">
    <property type="expression patterns" value="Expressed in blood and 15 other cell types or tissues"/>
</dbReference>
<dbReference type="GeneTree" id="ENSGT00390000018386"/>
<dbReference type="GO" id="GO:0000132">
    <property type="term" value="P:establishment of mitotic spindle orientation"/>
    <property type="evidence" value="ECO:0007669"/>
    <property type="project" value="Ensembl"/>
</dbReference>
<dbReference type="GO" id="GO:0051298">
    <property type="term" value="P:centrosome duplication"/>
    <property type="evidence" value="ECO:0007669"/>
    <property type="project" value="Ensembl"/>
</dbReference>
<evidence type="ECO:0000259" key="14">
    <source>
        <dbReference type="Pfam" id="PF03801"/>
    </source>
</evidence>
<evidence type="ECO:0000259" key="16">
    <source>
        <dbReference type="Pfam" id="PF24487"/>
    </source>
</evidence>
<dbReference type="PANTHER" id="PTHR10643:SF2">
    <property type="entry name" value="KINETOCHORE PROTEIN NDC80 HOMOLOG"/>
    <property type="match status" value="1"/>
</dbReference>
<feature type="domain" description="Kinetochore protein Ndc80 CH" evidence="14">
    <location>
        <begin position="55"/>
        <end position="198"/>
    </location>
</feature>
<dbReference type="GO" id="GO:0031262">
    <property type="term" value="C:Ndc80 complex"/>
    <property type="evidence" value="ECO:0000318"/>
    <property type="project" value="GO_Central"/>
</dbReference>
<evidence type="ECO:0000256" key="2">
    <source>
        <dbReference type="ARBA" id="ARBA00022454"/>
    </source>
</evidence>
<dbReference type="InterPro" id="IPR057091">
    <property type="entry name" value="NDC80_loop"/>
</dbReference>
<dbReference type="InterPro" id="IPR005550">
    <property type="entry name" value="Kinetochore_Ndc80"/>
</dbReference>
<dbReference type="GO" id="GO:0051301">
    <property type="term" value="P:cell division"/>
    <property type="evidence" value="ECO:0007669"/>
    <property type="project" value="UniProtKB-UniRule"/>
</dbReference>
<evidence type="ECO:0000313" key="18">
    <source>
        <dbReference type="Proteomes" id="UP000002280"/>
    </source>
</evidence>
<accession>F7GDI3</accession>
<dbReference type="GO" id="GO:0016607">
    <property type="term" value="C:nuclear speck"/>
    <property type="evidence" value="ECO:0007669"/>
    <property type="project" value="Ensembl"/>
</dbReference>
<proteinExistence type="inferred from homology"/>
<evidence type="ECO:0000256" key="4">
    <source>
        <dbReference type="ARBA" id="ARBA00022776"/>
    </source>
</evidence>
<keyword evidence="8 11" id="KW-0131">Cell cycle</keyword>
<dbReference type="STRING" id="13616.ENSMODP00000026826"/>
<sequence length="643" mass="74538">MKRSSFSTGAAGRQSMQALRSQDFNKQGFYTPQTKERTTFGKLNTNRRTPGTSERKISFFGKRTSGPGSRNSLLGVFGGTEKMKDPRPLNDKAFIQQYIRQLCEFLTENAYAYSVSMKSLQAPSVKDFLKIFTFIFDFLWPSYELPVTKFEEEIPRILKDLGYPFALPKSSMYTVGAPHTWPHMVAGLNWLIDCVKLYFSRKESSPSFDDGQPWGPESEDGIMHNKLFLDYTVKCYENFMTGADTFEDLDTELHSKLKDLFNIDDFQVESLVLENKRLNEEIARLERERENEPNRLVSLRKLKTSLKADVQKYQAYMKNLEAHSAVLHQKSSSLNGEVPAAELELEAIKQENARLQNIIDIQKYSVADIERIHHERNEFQQTIKKLTTELEAEQKQLWNEELKYARTKEAIEAQLAEYHKLARKLKLIPKIAENYKGYDFEIKFNPETGTNYPVKYRTQIYIPLKELLNQNEEGISKVLHKKMGSEETLEQVNTMVTEVKRNVKMLNDEVQKLKDLKQQKIKEAEEKEGKCSTEMESLEKHKHLLENGVHEGLSEAMSELDDIQQRQLVLQTTTEERRKVSNNLQRLLEMVATHVGSVEKHFEEQIVRVDKECEEFIAEISLENIKEIVDKYKTKASIISSSE</sequence>
<protein>
    <recommendedName>
        <fullName evidence="11">Kinetochore protein NDC80</fullName>
    </recommendedName>
</protein>
<dbReference type="InterPro" id="IPR038273">
    <property type="entry name" value="Ndc80_sf"/>
</dbReference>
<evidence type="ECO:0000313" key="17">
    <source>
        <dbReference type="Ensembl" id="ENSMODP00000026826.2"/>
    </source>
</evidence>
<comment type="subunit">
    <text evidence="11">Component of the NDC80 complex.</text>
</comment>
<evidence type="ECO:0000256" key="12">
    <source>
        <dbReference type="SAM" id="Coils"/>
    </source>
</evidence>
<dbReference type="InParanoid" id="F7GDI3"/>
<keyword evidence="3 11" id="KW-0132">Cell division</keyword>
<dbReference type="Pfam" id="PF24487">
    <property type="entry name" value="NDC80_loop"/>
    <property type="match status" value="1"/>
</dbReference>
<feature type="compositionally biased region" description="Polar residues" evidence="13">
    <location>
        <begin position="41"/>
        <end position="52"/>
    </location>
</feature>
<dbReference type="Gene3D" id="6.10.250.1950">
    <property type="match status" value="1"/>
</dbReference>
<dbReference type="InterPro" id="IPR040967">
    <property type="entry name" value="DUF5595"/>
</dbReference>
<evidence type="ECO:0000259" key="15">
    <source>
        <dbReference type="Pfam" id="PF18077"/>
    </source>
</evidence>
<reference evidence="17" key="3">
    <citation type="submission" date="2025-09" db="UniProtKB">
        <authorList>
            <consortium name="Ensembl"/>
        </authorList>
    </citation>
    <scope>IDENTIFICATION</scope>
</reference>
<evidence type="ECO:0000256" key="3">
    <source>
        <dbReference type="ARBA" id="ARBA00022618"/>
    </source>
</evidence>
<keyword evidence="9 11" id="KW-0137">Centromere</keyword>
<dbReference type="AlphaFoldDB" id="F7GDI3"/>
<comment type="subcellular location">
    <subcellularLocation>
        <location evidence="11">Chromosome</location>
        <location evidence="11">Centromere</location>
        <location evidence="11">Kinetochore</location>
    </subcellularLocation>
    <subcellularLocation>
        <location evidence="11">Nucleus</location>
    </subcellularLocation>
</comment>
<dbReference type="Pfam" id="PF03801">
    <property type="entry name" value="Ndc80_HEC"/>
    <property type="match status" value="1"/>
</dbReference>
<keyword evidence="5 11" id="KW-0995">Kinetochore</keyword>
<evidence type="ECO:0000256" key="5">
    <source>
        <dbReference type="ARBA" id="ARBA00022838"/>
    </source>
</evidence>
<dbReference type="GO" id="GO:0051315">
    <property type="term" value="P:attachment of mitotic spindle microtubules to kinetochore"/>
    <property type="evidence" value="ECO:0000318"/>
    <property type="project" value="GO_Central"/>
</dbReference>
<dbReference type="GO" id="GO:0090267">
    <property type="term" value="P:positive regulation of mitotic cell cycle spindle assembly checkpoint"/>
    <property type="evidence" value="ECO:0007669"/>
    <property type="project" value="Ensembl"/>
</dbReference>
<dbReference type="GO" id="GO:0140483">
    <property type="term" value="F:kinetochore adaptor activity"/>
    <property type="evidence" value="ECO:0007669"/>
    <property type="project" value="Ensembl"/>
</dbReference>
<comment type="function">
    <text evidence="10">Acts as a component of the essential kinetochore-associated NDC80 complex, which is required for chromosome segregation and spindle checkpoint activity. Required for kinetochore integrity and the organization of stable microtubule binding sites in the outer plate of the kinetochore. The NDC80 complex synergistically enhances the affinity of the SKA1 complex for microtubules and may allow the NDC80 complex to track depolymerizing microtubules. Plays a role in chromosome congression and is essential for the end-on attachment of the kinetochores to spindle microtubules.</text>
</comment>
<feature type="coiled-coil region" evidence="12">
    <location>
        <begin position="268"/>
        <end position="295"/>
    </location>
</feature>
<feature type="domain" description="Kinetochore protein NDC80 loop region" evidence="16">
    <location>
        <begin position="380"/>
        <end position="611"/>
    </location>
</feature>
<gene>
    <name evidence="17" type="primary">NDC80</name>
</gene>
<evidence type="ECO:0000256" key="8">
    <source>
        <dbReference type="ARBA" id="ARBA00023306"/>
    </source>
</evidence>
<evidence type="ECO:0000256" key="10">
    <source>
        <dbReference type="ARBA" id="ARBA00058194"/>
    </source>
</evidence>
<feature type="domain" description="DUF5595" evidence="15">
    <location>
        <begin position="217"/>
        <end position="288"/>
    </location>
</feature>
<feature type="region of interest" description="Disordered" evidence="13">
    <location>
        <begin position="1"/>
        <end position="66"/>
    </location>
</feature>
<reference evidence="17" key="2">
    <citation type="submission" date="2025-08" db="UniProtKB">
        <authorList>
            <consortium name="Ensembl"/>
        </authorList>
    </citation>
    <scope>IDENTIFICATION</scope>
</reference>
<comment type="similarity">
    <text evidence="1 11">Belongs to the NDC80/HEC1 family.</text>
</comment>
<evidence type="ECO:0000256" key="7">
    <source>
        <dbReference type="ARBA" id="ARBA00023242"/>
    </source>
</evidence>
<evidence type="ECO:0000256" key="1">
    <source>
        <dbReference type="ARBA" id="ARBA00007050"/>
    </source>
</evidence>
<keyword evidence="7 11" id="KW-0539">Nucleus</keyword>
<dbReference type="Ensembl" id="ENSMODT00000027307.3">
    <property type="protein sequence ID" value="ENSMODP00000026826.2"/>
    <property type="gene ID" value="ENSMODG00000021471.4"/>
</dbReference>
<dbReference type="FunCoup" id="F7GDI3">
    <property type="interactions" value="870"/>
</dbReference>
<keyword evidence="6 12" id="KW-0175">Coiled coil</keyword>
<dbReference type="OMA" id="PSHKFQK"/>
<reference evidence="17 18" key="1">
    <citation type="journal article" date="2007" name="Nature">
        <title>Genome of the marsupial Monodelphis domestica reveals innovation in non-coding sequences.</title>
        <authorList>
            <person name="Mikkelsen T.S."/>
            <person name="Wakefield M.J."/>
            <person name="Aken B."/>
            <person name="Amemiya C.T."/>
            <person name="Chang J.L."/>
            <person name="Duke S."/>
            <person name="Garber M."/>
            <person name="Gentles A.J."/>
            <person name="Goodstadt L."/>
            <person name="Heger A."/>
            <person name="Jurka J."/>
            <person name="Kamal M."/>
            <person name="Mauceli E."/>
            <person name="Searle S.M."/>
            <person name="Sharpe T."/>
            <person name="Baker M.L."/>
            <person name="Batzer M.A."/>
            <person name="Benos P.V."/>
            <person name="Belov K."/>
            <person name="Clamp M."/>
            <person name="Cook A."/>
            <person name="Cuff J."/>
            <person name="Das R."/>
            <person name="Davidow L."/>
            <person name="Deakin J.E."/>
            <person name="Fazzari M.J."/>
            <person name="Glass J.L."/>
            <person name="Grabherr M."/>
            <person name="Greally J.M."/>
            <person name="Gu W."/>
            <person name="Hore T.A."/>
            <person name="Huttley G.A."/>
            <person name="Kleber M."/>
            <person name="Jirtle R.L."/>
            <person name="Koina E."/>
            <person name="Lee J.T."/>
            <person name="Mahony S."/>
            <person name="Marra M.A."/>
            <person name="Miller R.D."/>
            <person name="Nicholls R.D."/>
            <person name="Oda M."/>
            <person name="Papenfuss A.T."/>
            <person name="Parra Z.E."/>
            <person name="Pollock D.D."/>
            <person name="Ray D.A."/>
            <person name="Schein J.E."/>
            <person name="Speed T.P."/>
            <person name="Thompson K."/>
            <person name="VandeBerg J.L."/>
            <person name="Wade C.M."/>
            <person name="Walker J.A."/>
            <person name="Waters P.D."/>
            <person name="Webber C."/>
            <person name="Weidman J.R."/>
            <person name="Xie X."/>
            <person name="Zody M.C."/>
            <person name="Baldwin J."/>
            <person name="Abdouelleil A."/>
            <person name="Abdulkadir J."/>
            <person name="Abebe A."/>
            <person name="Abera B."/>
            <person name="Abreu J."/>
            <person name="Acer S.C."/>
            <person name="Aftuck L."/>
            <person name="Alexander A."/>
            <person name="An P."/>
            <person name="Anderson E."/>
            <person name="Anderson S."/>
            <person name="Arachi H."/>
            <person name="Azer M."/>
            <person name="Bachantsang P."/>
            <person name="Barry A."/>
            <person name="Bayul T."/>
            <person name="Berlin A."/>
            <person name="Bessette D."/>
            <person name="Bloom T."/>
            <person name="Bloom T."/>
            <person name="Boguslavskiy L."/>
            <person name="Bonnet C."/>
            <person name="Boukhgalter B."/>
            <person name="Bourzgui I."/>
            <person name="Brown A."/>
            <person name="Cahill P."/>
            <person name="Channer S."/>
            <person name="Cheshatsang Y."/>
            <person name="Chuda L."/>
            <person name="Citroen M."/>
            <person name="Collymore A."/>
            <person name="Cooke P."/>
            <person name="Costello M."/>
            <person name="D'Aco K."/>
            <person name="Daza R."/>
            <person name="De Haan G."/>
            <person name="DeGray S."/>
            <person name="DeMaso C."/>
            <person name="Dhargay N."/>
            <person name="Dooley K."/>
            <person name="Dooley E."/>
            <person name="Doricent M."/>
            <person name="Dorje P."/>
            <person name="Dorjee K."/>
            <person name="Dupes A."/>
            <person name="Elong R."/>
            <person name="Falk J."/>
            <person name="Farina A."/>
            <person name="Faro S."/>
            <person name="Ferguson D."/>
            <person name="Fisher S."/>
            <person name="Foley C.D."/>
            <person name="Franke A."/>
            <person name="Friedrich D."/>
            <person name="Gadbois L."/>
            <person name="Gearin G."/>
            <person name="Gearin C.R."/>
            <person name="Giannoukos G."/>
            <person name="Goode T."/>
            <person name="Graham J."/>
            <person name="Grandbois E."/>
            <person name="Grewal S."/>
            <person name="Gyaltsen K."/>
            <person name="Hafez N."/>
            <person name="Hagos B."/>
            <person name="Hall J."/>
            <person name="Henson C."/>
            <person name="Hollinger A."/>
            <person name="Honan T."/>
            <person name="Huard M.D."/>
            <person name="Hughes L."/>
            <person name="Hurhula B."/>
            <person name="Husby M.E."/>
            <person name="Kamat A."/>
            <person name="Kanga B."/>
            <person name="Kashin S."/>
            <person name="Khazanovich D."/>
            <person name="Kisner P."/>
            <person name="Lance K."/>
            <person name="Lara M."/>
            <person name="Lee W."/>
            <person name="Lennon N."/>
            <person name="Letendre F."/>
            <person name="LeVine R."/>
            <person name="Lipovsky A."/>
            <person name="Liu X."/>
            <person name="Liu J."/>
            <person name="Liu S."/>
            <person name="Lokyitsang T."/>
            <person name="Lokyitsang Y."/>
            <person name="Lubonja R."/>
            <person name="Lui A."/>
            <person name="MacDonald P."/>
            <person name="Magnisalis V."/>
            <person name="Maru K."/>
            <person name="Matthews C."/>
            <person name="McCusker W."/>
            <person name="McDonough S."/>
            <person name="Mehta T."/>
            <person name="Meldrim J."/>
            <person name="Meneus L."/>
            <person name="Mihai O."/>
            <person name="Mihalev A."/>
            <person name="Mihova T."/>
            <person name="Mittelman R."/>
            <person name="Mlenga V."/>
            <person name="Montmayeur A."/>
            <person name="Mulrain L."/>
            <person name="Navidi A."/>
            <person name="Naylor J."/>
            <person name="Negash T."/>
            <person name="Nguyen T."/>
            <person name="Nguyen N."/>
            <person name="Nicol R."/>
            <person name="Norbu C."/>
            <person name="Norbu N."/>
            <person name="Novod N."/>
            <person name="O'Neill B."/>
            <person name="Osman S."/>
            <person name="Markiewicz E."/>
            <person name="Oyono O.L."/>
            <person name="Patti C."/>
            <person name="Phunkhang P."/>
            <person name="Pierre F."/>
            <person name="Priest M."/>
            <person name="Raghuraman S."/>
            <person name="Rege F."/>
            <person name="Reyes R."/>
            <person name="Rise C."/>
            <person name="Rogov P."/>
            <person name="Ross K."/>
            <person name="Ryan E."/>
            <person name="Settipalli S."/>
            <person name="Shea T."/>
            <person name="Sherpa N."/>
            <person name="Shi L."/>
            <person name="Shih D."/>
            <person name="Sparrow T."/>
            <person name="Spaulding J."/>
            <person name="Stalker J."/>
            <person name="Stange-Thomann N."/>
            <person name="Stavropoulos S."/>
            <person name="Stone C."/>
            <person name="Strader C."/>
            <person name="Tesfaye S."/>
            <person name="Thomson T."/>
            <person name="Thoulutsang Y."/>
            <person name="Thoulutsang D."/>
            <person name="Topham K."/>
            <person name="Topping I."/>
            <person name="Tsamla T."/>
            <person name="Vassiliev H."/>
            <person name="Vo A."/>
            <person name="Wangchuk T."/>
            <person name="Wangdi T."/>
            <person name="Weiand M."/>
            <person name="Wilkinson J."/>
            <person name="Wilson A."/>
            <person name="Yadav S."/>
            <person name="Young G."/>
            <person name="Yu Q."/>
            <person name="Zembek L."/>
            <person name="Zhong D."/>
            <person name="Zimmer A."/>
            <person name="Zwirko Z."/>
            <person name="Jaffe D.B."/>
            <person name="Alvarez P."/>
            <person name="Brockman W."/>
            <person name="Butler J."/>
            <person name="Chin C."/>
            <person name="Gnerre S."/>
            <person name="MacCallum I."/>
            <person name="Graves J.A."/>
            <person name="Ponting C.P."/>
            <person name="Breen M."/>
            <person name="Samollow P.B."/>
            <person name="Lander E.S."/>
            <person name="Lindblad-Toh K."/>
        </authorList>
    </citation>
    <scope>NUCLEOTIDE SEQUENCE [LARGE SCALE GENOMIC DNA]</scope>
</reference>
<dbReference type="eggNOG" id="KOG0995">
    <property type="taxonomic scope" value="Eukaryota"/>
</dbReference>
<evidence type="ECO:0000256" key="9">
    <source>
        <dbReference type="ARBA" id="ARBA00023328"/>
    </source>
</evidence>
<dbReference type="InterPro" id="IPR055260">
    <property type="entry name" value="Ndc80_CH"/>
</dbReference>
<evidence type="ECO:0000256" key="13">
    <source>
        <dbReference type="SAM" id="MobiDB-lite"/>
    </source>
</evidence>
<feature type="coiled-coil region" evidence="12">
    <location>
        <begin position="338"/>
        <end position="403"/>
    </location>
</feature>
<dbReference type="GO" id="GO:0008017">
    <property type="term" value="F:microtubule binding"/>
    <property type="evidence" value="ECO:0007669"/>
    <property type="project" value="Ensembl"/>
</dbReference>
<dbReference type="Gene3D" id="1.10.418.30">
    <property type="entry name" value="Ncd80 complex, Ncd80 subunit"/>
    <property type="match status" value="1"/>
</dbReference>
<dbReference type="GO" id="GO:0005829">
    <property type="term" value="C:cytosol"/>
    <property type="evidence" value="ECO:0007669"/>
    <property type="project" value="Ensembl"/>
</dbReference>
<dbReference type="PANTHER" id="PTHR10643">
    <property type="entry name" value="KINETOCHORE PROTEIN NDC80"/>
    <property type="match status" value="1"/>
</dbReference>
<dbReference type="GO" id="GO:0042802">
    <property type="term" value="F:identical protein binding"/>
    <property type="evidence" value="ECO:0007669"/>
    <property type="project" value="Ensembl"/>
</dbReference>
<dbReference type="FunFam" id="1.10.418.30:FF:000002">
    <property type="entry name" value="NDC80, kinetochore complex component"/>
    <property type="match status" value="1"/>
</dbReference>